<evidence type="ECO:0008006" key="5">
    <source>
        <dbReference type="Google" id="ProtNLM"/>
    </source>
</evidence>
<evidence type="ECO:0000313" key="4">
    <source>
        <dbReference type="Proteomes" id="UP000203229"/>
    </source>
</evidence>
<name>A0A222ENP1_9MOLU</name>
<dbReference type="EMBL" id="CP022535">
    <property type="protein sequence ID" value="ASP28112.1"/>
    <property type="molecule type" value="Genomic_DNA"/>
</dbReference>
<keyword evidence="2" id="KW-0472">Membrane</keyword>
<keyword evidence="2" id="KW-0812">Transmembrane</keyword>
<keyword evidence="4" id="KW-1185">Reference proteome</keyword>
<reference evidence="3 4" key="1">
    <citation type="submission" date="2017-07" db="EMBL/GenBank/DDBJ databases">
        <title>Complete genome sequence of Spiroplasma corruscae EC-1 (DSM 19793).</title>
        <authorList>
            <person name="Tsai Y.-M."/>
            <person name="Lo W.-S."/>
            <person name="Kuo C.-H."/>
        </authorList>
    </citation>
    <scope>NUCLEOTIDE SEQUENCE [LARGE SCALE GENOMIC DNA]</scope>
    <source>
        <strain evidence="3 4">EC-1</strain>
    </source>
</reference>
<feature type="transmembrane region" description="Helical" evidence="2">
    <location>
        <begin position="55"/>
        <end position="77"/>
    </location>
</feature>
<dbReference type="RefSeq" id="WP_094048552.1">
    <property type="nucleotide sequence ID" value="NZ_CP022535.1"/>
</dbReference>
<feature type="transmembrane region" description="Helical" evidence="2">
    <location>
        <begin position="84"/>
        <end position="105"/>
    </location>
</feature>
<gene>
    <name evidence="3" type="ORF">SCORR_v1c03380</name>
</gene>
<evidence type="ECO:0000256" key="1">
    <source>
        <dbReference type="SAM" id="Coils"/>
    </source>
</evidence>
<dbReference type="Proteomes" id="UP000203229">
    <property type="component" value="Chromosome"/>
</dbReference>
<protein>
    <recommendedName>
        <fullName evidence="5">Transmembrane protein</fullName>
    </recommendedName>
</protein>
<sequence>MKIFKNFSDCKTPFFKSLFFISIESIIPGLLIWFLLGYDFSYSFKYDLPTPRGAYIFLILFSYLIYTFSITAVFYFLKLHKADNFTYSLTITSCLIVLYILGILIENVSYWIFVKFLIILVVAILVLPFSVLITMLFNNLSIKKNEEYEQMLLAYKNGEVIPTSRLIKAQRYQKFILNKQKQKEELEKFKESLNNKIEEKINEENIKKLAKIKSINEKLDKKELKQRKKEEEKNSQFKK</sequence>
<feature type="coiled-coil region" evidence="1">
    <location>
        <begin position="172"/>
        <end position="235"/>
    </location>
</feature>
<keyword evidence="2" id="KW-1133">Transmembrane helix</keyword>
<proteinExistence type="predicted"/>
<organism evidence="3 4">
    <name type="scientific">Spiroplasma corruscae</name>
    <dbReference type="NCBI Taxonomy" id="216934"/>
    <lineage>
        <taxon>Bacteria</taxon>
        <taxon>Bacillati</taxon>
        <taxon>Mycoplasmatota</taxon>
        <taxon>Mollicutes</taxon>
        <taxon>Entomoplasmatales</taxon>
        <taxon>Spiroplasmataceae</taxon>
        <taxon>Spiroplasma</taxon>
    </lineage>
</organism>
<feature type="transmembrane region" description="Helical" evidence="2">
    <location>
        <begin position="12"/>
        <end position="35"/>
    </location>
</feature>
<feature type="transmembrane region" description="Helical" evidence="2">
    <location>
        <begin position="111"/>
        <end position="137"/>
    </location>
</feature>
<dbReference type="OrthoDB" id="389620at2"/>
<evidence type="ECO:0000256" key="2">
    <source>
        <dbReference type="SAM" id="Phobius"/>
    </source>
</evidence>
<dbReference type="KEGG" id="scou:SCORR_v1c03380"/>
<accession>A0A222ENP1</accession>
<dbReference type="AlphaFoldDB" id="A0A222ENP1"/>
<evidence type="ECO:0000313" key="3">
    <source>
        <dbReference type="EMBL" id="ASP28112.1"/>
    </source>
</evidence>
<dbReference type="NCBIfam" id="NF046003">
    <property type="entry name" value="DxFTY_mem_plasm"/>
    <property type="match status" value="1"/>
</dbReference>
<keyword evidence="1" id="KW-0175">Coiled coil</keyword>